<protein>
    <submittedName>
        <fullName evidence="2">FRG domain protein</fullName>
    </submittedName>
</protein>
<dbReference type="SMART" id="SM00901">
    <property type="entry name" value="FRG"/>
    <property type="match status" value="1"/>
</dbReference>
<dbReference type="eggNOG" id="ENOG5033B5C">
    <property type="taxonomic scope" value="Bacteria"/>
</dbReference>
<organism evidence="2 3">
    <name type="scientific">Prosthecochloris aestuarii (strain DSM 271 / SK 413)</name>
    <dbReference type="NCBI Taxonomy" id="290512"/>
    <lineage>
        <taxon>Bacteria</taxon>
        <taxon>Pseudomonadati</taxon>
        <taxon>Chlorobiota</taxon>
        <taxon>Chlorobiia</taxon>
        <taxon>Chlorobiales</taxon>
        <taxon>Chlorobiaceae</taxon>
        <taxon>Prosthecochloris</taxon>
    </lineage>
</organism>
<evidence type="ECO:0000313" key="2">
    <source>
        <dbReference type="EMBL" id="ACF45131.1"/>
    </source>
</evidence>
<dbReference type="HOGENOM" id="CLU_820755_0_0_10"/>
<dbReference type="RefSeq" id="WP_012504668.1">
    <property type="nucleotide sequence ID" value="NC_011059.1"/>
</dbReference>
<dbReference type="EMBL" id="CP001108">
    <property type="protein sequence ID" value="ACF45131.1"/>
    <property type="molecule type" value="Genomic_DNA"/>
</dbReference>
<dbReference type="InterPro" id="IPR014966">
    <property type="entry name" value="FRG-dom"/>
</dbReference>
<evidence type="ECO:0000259" key="1">
    <source>
        <dbReference type="SMART" id="SM00901"/>
    </source>
</evidence>
<keyword evidence="3" id="KW-1185">Reference proteome</keyword>
<gene>
    <name evidence="2" type="ordered locus">Paes_0067</name>
</gene>
<dbReference type="Proteomes" id="UP000002725">
    <property type="component" value="Chromosome"/>
</dbReference>
<name>B4S999_PROA2</name>
<accession>B4S999</accession>
<proteinExistence type="predicted"/>
<dbReference type="Pfam" id="PF08867">
    <property type="entry name" value="FRG"/>
    <property type="match status" value="1"/>
</dbReference>
<evidence type="ECO:0000313" key="3">
    <source>
        <dbReference type="Proteomes" id="UP000002725"/>
    </source>
</evidence>
<dbReference type="KEGG" id="paa:Paes_0067"/>
<reference evidence="2" key="1">
    <citation type="submission" date="2008-06" db="EMBL/GenBank/DDBJ databases">
        <title>Complete sequence of chromosome of Prosthecochloris aestuarii DSM 271.</title>
        <authorList>
            <consortium name="US DOE Joint Genome Institute"/>
            <person name="Lucas S."/>
            <person name="Copeland A."/>
            <person name="Lapidus A."/>
            <person name="Glavina del Rio T."/>
            <person name="Dalin E."/>
            <person name="Tice H."/>
            <person name="Bruce D."/>
            <person name="Goodwin L."/>
            <person name="Pitluck S."/>
            <person name="Schmutz J."/>
            <person name="Larimer F."/>
            <person name="Land M."/>
            <person name="Hauser L."/>
            <person name="Kyrpides N."/>
            <person name="Anderson I."/>
            <person name="Liu Z."/>
            <person name="Li T."/>
            <person name="Zhao F."/>
            <person name="Overmann J."/>
            <person name="Bryant D.A."/>
            <person name="Richardson P."/>
        </authorList>
    </citation>
    <scope>NUCLEOTIDE SEQUENCE [LARGE SCALE GENOMIC DNA]</scope>
    <source>
        <strain evidence="2">DSM 271</strain>
    </source>
</reference>
<feature type="domain" description="FRG" evidence="1">
    <location>
        <begin position="58"/>
        <end position="167"/>
    </location>
</feature>
<dbReference type="AlphaFoldDB" id="B4S999"/>
<sequence length="349" mass="41238">MGGKFRLNMPLYDFASRLVEAQENKRQKIAKDFGIHSKKDAFHAIAVDDEYYVLFPSEYEIELYRGQNAYYEPSRPSLFRDQKTTETERFLERMRVEEFSNFIKTHPAVADLMKPIPELPLNKKLYIDAEGLAQHYQLKTELVDFTSDAFVAAFFCVTRYDAKEQRYIPIPHQVHPGVFYQYKMPFLEPREMTAPYFDRKLQAIGLQPFPRPGEQFAYSYRLGNNNLNNVPLVITNLFMHRKADSFKIYDMFEGGEKLFPYDPIIEKSSIIATTNQFSENAFFSAYRKYGRSLKKIKILKKQLKAQGVNLEQRPIQYFSDKEIADLTDRWNEQRKIFLPKIAFRMMYLN</sequence>